<feature type="region of interest" description="Disordered" evidence="11">
    <location>
        <begin position="1"/>
        <end position="25"/>
    </location>
</feature>
<evidence type="ECO:0000313" key="14">
    <source>
        <dbReference type="EMBL" id="BDG05928.1"/>
    </source>
</evidence>
<dbReference type="InterPro" id="IPR023405">
    <property type="entry name" value="Topo_IA_core_domain"/>
</dbReference>
<evidence type="ECO:0000256" key="7">
    <source>
        <dbReference type="ARBA" id="ARBA00023029"/>
    </source>
</evidence>
<feature type="region of interest" description="Disordered" evidence="11">
    <location>
        <begin position="833"/>
        <end position="853"/>
    </location>
</feature>
<dbReference type="PROSITE" id="PS52039">
    <property type="entry name" value="TOPO_IA_2"/>
    <property type="match status" value="1"/>
</dbReference>
<evidence type="ECO:0000256" key="6">
    <source>
        <dbReference type="ARBA" id="ARBA00022842"/>
    </source>
</evidence>
<dbReference type="SUPFAM" id="SSF56712">
    <property type="entry name" value="Prokaryotic type I DNA topoisomerase"/>
    <property type="match status" value="1"/>
</dbReference>
<feature type="compositionally biased region" description="Basic and acidic residues" evidence="11">
    <location>
        <begin position="505"/>
        <end position="523"/>
    </location>
</feature>
<dbReference type="InterPro" id="IPR013826">
    <property type="entry name" value="Topo_IA_cen_sub3"/>
</dbReference>
<keyword evidence="15" id="KW-1185">Reference proteome</keyword>
<feature type="site" description="Interaction with DNA" evidence="10">
    <location>
        <position position="370"/>
    </location>
</feature>
<sequence length="853" mass="94631">MPKEPRTVAREGAKKARAVAAPKARRAKAAPVEADVAAIDVEALEAGGAEADAAAPKSPKRGSRKVTLSGSLVVVESPAKAKTIKKYLGRGYDVKASVGHVKDLPKSKIGVDVAKGFLPEYEAIKGKAKVLSDIKRAARTAEHVFLATDPDREGEAIAWHIAEELGAEGGDGRVRRVLFNEITKGAIQKAIASPLDLDRKKFDAQQARRILDRLVGYQISPILWKKVRRGLSAGRVQSVAVRLVVEREREIEAFVPVEYWSLDADLAAKLPPEFRAKLSKVDGQKADLKDGAQTGALVKDLEGARYVVASVEKKERRRNPPPPFTTAKLQQEAANRLGFSPKKTMTLAQRLYEGVELGEEGAVGLITYMRTDSVRLSTEAVDAVRKHIESAFGKDHLPETPNFYKTKAKSAQEAHEAVRPTSLDWTPDRVAPFFDQMNERDMYRLYELIWNRFVACQMVPAVYDQTTADITAARATFRATGSILKFPGYLAVYGAKPPEEEAGAEEEKGGENGEKEARSEDRQLPPLEQGMELRLVKLVPEQHFTQPPPRFNESSLVKEMEERGIGRPSTYAAILDTIQEKGYVEKLEKQFKPTHLGVLVTDELVRAFPREMDIAFTAGMEEKLDEIEEGDAGWQAVLTDFYDKFKEDLAKAEEAMRNVKAQAIETDITCEKCGERKMVIKWGRNGEFLACPGYPECRNTMNFRREDGNIVPEKEEDVPVEDKCPECGAPMVMKRGRFGKFLACTRYPECKGTKPVSIGVSCPKGCGGYITEKRSRRGKTFYGCSSYPKCDFVSWDRPRNEACPQCGSAYLLDKYSKKTGPFVACPNKECGYRREAEPRPEGEAAPAPTLEKV</sequence>
<dbReference type="InterPro" id="IPR028612">
    <property type="entry name" value="Topoisom_1_IA"/>
</dbReference>
<proteinExistence type="inferred from homology"/>
<gene>
    <name evidence="10 14" type="primary">topA</name>
    <name evidence="14" type="ORF">AMOR_49240</name>
</gene>
<name>A0ABN6N1N8_9BACT</name>
<dbReference type="InterPro" id="IPR000380">
    <property type="entry name" value="Topo_IA"/>
</dbReference>
<feature type="region of interest" description="Disordered" evidence="11">
    <location>
        <begin position="499"/>
        <end position="526"/>
    </location>
</feature>
<dbReference type="SUPFAM" id="SSF57783">
    <property type="entry name" value="Zinc beta-ribbon"/>
    <property type="match status" value="2"/>
</dbReference>
<dbReference type="InterPro" id="IPR003602">
    <property type="entry name" value="Topo_IA_DNA-bd_dom"/>
</dbReference>
<feature type="active site" description="O-(5'-phospho-DNA)-tyrosine intermediate" evidence="10">
    <location>
        <position position="368"/>
    </location>
</feature>
<dbReference type="PRINTS" id="PR00417">
    <property type="entry name" value="PRTPISMRASEI"/>
</dbReference>
<feature type="site" description="Interaction with DNA" evidence="10">
    <location>
        <position position="209"/>
    </location>
</feature>
<dbReference type="SMART" id="SM00436">
    <property type="entry name" value="TOP1Bc"/>
    <property type="match status" value="1"/>
</dbReference>
<dbReference type="EMBL" id="AP025591">
    <property type="protein sequence ID" value="BDG05928.1"/>
    <property type="molecule type" value="Genomic_DNA"/>
</dbReference>
<comment type="function">
    <text evidence="10">Releases the supercoiling and torsional tension of DNA, which is introduced during the DNA replication and transcription, by transiently cleaving and rejoining one strand of the DNA duplex. Introduces a single-strand break via transesterification at a target site in duplex DNA. The scissile phosphodiester is attacked by the catalytic tyrosine of the enzyme, resulting in the formation of a DNA-(5'-phosphotyrosyl)-enzyme intermediate and the expulsion of a 3'-OH DNA strand. The free DNA strand then undergoes passage around the unbroken strand, thus removing DNA supercoils. Finally, in the religation step, the DNA 3'-OH attacks the covalent intermediate to expel the active-site tyrosine and restore the DNA phosphodiester backbone.</text>
</comment>
<evidence type="ECO:0000256" key="4">
    <source>
        <dbReference type="ARBA" id="ARBA00022771"/>
    </source>
</evidence>
<dbReference type="RefSeq" id="WP_248355124.1">
    <property type="nucleotide sequence ID" value="NZ_AP025591.1"/>
</dbReference>
<dbReference type="PANTHER" id="PTHR42785">
    <property type="entry name" value="DNA TOPOISOMERASE, TYPE IA, CORE"/>
    <property type="match status" value="1"/>
</dbReference>
<organism evidence="14 15">
    <name type="scientific">Anaeromyxobacter oryzae</name>
    <dbReference type="NCBI Taxonomy" id="2918170"/>
    <lineage>
        <taxon>Bacteria</taxon>
        <taxon>Pseudomonadati</taxon>
        <taxon>Myxococcota</taxon>
        <taxon>Myxococcia</taxon>
        <taxon>Myxococcales</taxon>
        <taxon>Cystobacterineae</taxon>
        <taxon>Anaeromyxobacteraceae</taxon>
        <taxon>Anaeromyxobacter</taxon>
    </lineage>
</organism>
<dbReference type="Gene3D" id="3.30.65.10">
    <property type="entry name" value="Bacterial Topoisomerase I, domain 1"/>
    <property type="match status" value="3"/>
</dbReference>
<feature type="compositionally biased region" description="Low complexity" evidence="11">
    <location>
        <begin position="843"/>
        <end position="853"/>
    </location>
</feature>
<dbReference type="Pfam" id="PF01751">
    <property type="entry name" value="Toprim"/>
    <property type="match status" value="1"/>
</dbReference>
<dbReference type="InterPro" id="IPR034149">
    <property type="entry name" value="TOPRIM_TopoI"/>
</dbReference>
<evidence type="ECO:0000259" key="12">
    <source>
        <dbReference type="PROSITE" id="PS50880"/>
    </source>
</evidence>
<dbReference type="PROSITE" id="PS50880">
    <property type="entry name" value="TOPRIM"/>
    <property type="match status" value="1"/>
</dbReference>
<keyword evidence="7 10" id="KW-0799">Topoisomerase</keyword>
<feature type="domain" description="Toprim" evidence="12">
    <location>
        <begin position="70"/>
        <end position="182"/>
    </location>
</feature>
<feature type="site" description="Interaction with DNA" evidence="10">
    <location>
        <position position="212"/>
    </location>
</feature>
<dbReference type="InterPro" id="IPR003601">
    <property type="entry name" value="Topo_IA_2"/>
</dbReference>
<evidence type="ECO:0000259" key="13">
    <source>
        <dbReference type="PROSITE" id="PS52039"/>
    </source>
</evidence>
<evidence type="ECO:0000256" key="2">
    <source>
        <dbReference type="ARBA" id="ARBA00009446"/>
    </source>
</evidence>
<evidence type="ECO:0000256" key="5">
    <source>
        <dbReference type="ARBA" id="ARBA00022833"/>
    </source>
</evidence>
<dbReference type="InterPro" id="IPR013824">
    <property type="entry name" value="Topo_IA_cen_sub1"/>
</dbReference>
<feature type="compositionally biased region" description="Basic and acidic residues" evidence="11">
    <location>
        <begin position="1"/>
        <end position="14"/>
    </location>
</feature>
<protein>
    <recommendedName>
        <fullName evidence="10">DNA topoisomerase 1</fullName>
        <ecNumber evidence="10">5.6.2.1</ecNumber>
    </recommendedName>
    <alternativeName>
        <fullName evidence="10">DNA topoisomerase I</fullName>
    </alternativeName>
</protein>
<accession>A0ABN6N1N8</accession>
<dbReference type="Proteomes" id="UP001162891">
    <property type="component" value="Chromosome"/>
</dbReference>
<comment type="caution">
    <text evidence="10">Lacks conserved residue(s) required for the propagation of feature annotation.</text>
</comment>
<dbReference type="EC" id="5.6.2.1" evidence="10"/>
<dbReference type="Pfam" id="PF01396">
    <property type="entry name" value="Zn_ribbon_Top1"/>
    <property type="match status" value="4"/>
</dbReference>
<evidence type="ECO:0000256" key="1">
    <source>
        <dbReference type="ARBA" id="ARBA00000213"/>
    </source>
</evidence>
<feature type="site" description="Interaction with DNA" evidence="10">
    <location>
        <position position="208"/>
    </location>
</feature>
<keyword evidence="3" id="KW-0479">Metal-binding</keyword>
<dbReference type="CDD" id="cd00186">
    <property type="entry name" value="TOP1Ac"/>
    <property type="match status" value="1"/>
</dbReference>
<keyword evidence="9 10" id="KW-0413">Isomerase</keyword>
<dbReference type="Gene3D" id="1.10.460.10">
    <property type="entry name" value="Topoisomerase I, domain 2"/>
    <property type="match status" value="1"/>
</dbReference>
<dbReference type="InterPro" id="IPR023406">
    <property type="entry name" value="Topo_IA_AS"/>
</dbReference>
<dbReference type="Gene3D" id="3.40.50.140">
    <property type="match status" value="1"/>
</dbReference>
<evidence type="ECO:0000256" key="11">
    <source>
        <dbReference type="SAM" id="MobiDB-lite"/>
    </source>
</evidence>
<feature type="site" description="Interaction with DNA" evidence="10">
    <location>
        <position position="224"/>
    </location>
</feature>
<keyword evidence="8 10" id="KW-0238">DNA-binding</keyword>
<dbReference type="PROSITE" id="PS00396">
    <property type="entry name" value="TOPO_IA_1"/>
    <property type="match status" value="1"/>
</dbReference>
<feature type="region of interest" description="Interaction with DNA" evidence="10">
    <location>
        <begin position="232"/>
        <end position="237"/>
    </location>
</feature>
<dbReference type="Gene3D" id="2.70.20.10">
    <property type="entry name" value="Topoisomerase I, domain 3"/>
    <property type="match status" value="1"/>
</dbReference>
<dbReference type="NCBIfam" id="TIGR01051">
    <property type="entry name" value="topA_bact"/>
    <property type="match status" value="1"/>
</dbReference>
<comment type="catalytic activity">
    <reaction evidence="1 10">
        <text>ATP-independent breakage of single-stranded DNA, followed by passage and rejoining.</text>
        <dbReference type="EC" id="5.6.2.1"/>
    </reaction>
</comment>
<dbReference type="InterPro" id="IPR005733">
    <property type="entry name" value="TopoI_bac-type"/>
</dbReference>
<dbReference type="CDD" id="cd03363">
    <property type="entry name" value="TOPRIM_TopoIA_TopoI"/>
    <property type="match status" value="1"/>
</dbReference>
<comment type="similarity">
    <text evidence="2 10">Belongs to the type IA topoisomerase family.</text>
</comment>
<feature type="site" description="Interaction with DNA" evidence="10">
    <location>
        <position position="100"/>
    </location>
</feature>
<dbReference type="HAMAP" id="MF_00952">
    <property type="entry name" value="Topoisom_1_prok"/>
    <property type="match status" value="1"/>
</dbReference>
<dbReference type="Gene3D" id="1.10.290.10">
    <property type="entry name" value="Topoisomerase I, domain 4"/>
    <property type="match status" value="1"/>
</dbReference>
<keyword evidence="4" id="KW-0863">Zinc-finger</keyword>
<dbReference type="InterPro" id="IPR006171">
    <property type="entry name" value="TOPRIM_dom"/>
</dbReference>
<evidence type="ECO:0000256" key="8">
    <source>
        <dbReference type="ARBA" id="ARBA00023125"/>
    </source>
</evidence>
<keyword evidence="6" id="KW-0460">Magnesium</keyword>
<evidence type="ECO:0000256" key="9">
    <source>
        <dbReference type="ARBA" id="ARBA00023235"/>
    </source>
</evidence>
<keyword evidence="5" id="KW-0862">Zinc</keyword>
<comment type="subunit">
    <text evidence="10">Monomer.</text>
</comment>
<dbReference type="PANTHER" id="PTHR42785:SF1">
    <property type="entry name" value="DNA TOPOISOMERASE"/>
    <property type="match status" value="1"/>
</dbReference>
<evidence type="ECO:0000256" key="10">
    <source>
        <dbReference type="HAMAP-Rule" id="MF_00952"/>
    </source>
</evidence>
<feature type="site" description="Interaction with DNA" evidence="10">
    <location>
        <position position="217"/>
    </location>
</feature>
<dbReference type="InterPro" id="IPR013825">
    <property type="entry name" value="Topo_IA_cen_sub2"/>
</dbReference>
<feature type="compositionally biased region" description="Basic and acidic residues" evidence="11">
    <location>
        <begin position="833"/>
        <end position="842"/>
    </location>
</feature>
<dbReference type="Pfam" id="PF01131">
    <property type="entry name" value="Topoisom_bac"/>
    <property type="match status" value="1"/>
</dbReference>
<dbReference type="SMART" id="SM00437">
    <property type="entry name" value="TOP1Ac"/>
    <property type="match status" value="1"/>
</dbReference>
<feature type="domain" description="Topo IA-type catalytic" evidence="13">
    <location>
        <begin position="198"/>
        <end position="650"/>
    </location>
</feature>
<dbReference type="InterPro" id="IPR013498">
    <property type="entry name" value="Topo_IA_Znf"/>
</dbReference>
<dbReference type="InterPro" id="IPR013497">
    <property type="entry name" value="Topo_IA_cen"/>
</dbReference>
<dbReference type="SMART" id="SM00493">
    <property type="entry name" value="TOPRIM"/>
    <property type="match status" value="1"/>
</dbReference>
<evidence type="ECO:0000256" key="3">
    <source>
        <dbReference type="ARBA" id="ARBA00022723"/>
    </source>
</evidence>
<reference evidence="15" key="1">
    <citation type="journal article" date="2022" name="Int. J. Syst. Evol. Microbiol.">
        <title>Anaeromyxobacter oryzae sp. nov., Anaeromyxobacter diazotrophicus sp. nov. and Anaeromyxobacter paludicola sp. nov., isolated from paddy soils.</title>
        <authorList>
            <person name="Itoh H."/>
            <person name="Xu Z."/>
            <person name="Mise K."/>
            <person name="Masuda Y."/>
            <person name="Ushijima N."/>
            <person name="Hayakawa C."/>
            <person name="Shiratori Y."/>
            <person name="Senoo K."/>
        </authorList>
    </citation>
    <scope>NUCLEOTIDE SEQUENCE [LARGE SCALE GENOMIC DNA]</scope>
    <source>
        <strain evidence="15">Red232</strain>
    </source>
</reference>
<evidence type="ECO:0000313" key="15">
    <source>
        <dbReference type="Proteomes" id="UP001162891"/>
    </source>
</evidence>